<name>A0ABY7E7U6_MYAAR</name>
<dbReference type="PANTHER" id="PTHR11533">
    <property type="entry name" value="PROTEASE M1 ZINC METALLOPROTEASE"/>
    <property type="match status" value="1"/>
</dbReference>
<feature type="domain" description="ERAP1-like C-terminal" evidence="2">
    <location>
        <begin position="183"/>
        <end position="338"/>
    </location>
</feature>
<accession>A0ABY7E7U6</accession>
<sequence>MKGHDSVTESLEPLMEGHDSVMVSLETLMESHASVTVSFEPIIQGHDSVKVSLEPLMESHGSVSVSLTPLEGYDSVTVSLEQLIGSLIEGHDSVTVSLEPLIEGHDSVTVSLESLIEGHDSVTVSLEPLIEGHVSVTVPLEPLIKGYDSVTVSLELLKKSHDSVPIPLESLIEGHDSVIIPLKLDVDLKSTVYRIGILNGDDSDWEFVWQKYLSENDDNEKNKFLGALVKTKDARLLLRLLESSLNKTEVRLQDTVHVISAVASSYTGQILSWRFVQKNWDILVKRYGDTSFMMASLIQSTCSNFDSKFDYNDVQEFFSTRYVASGERAVQQVLEKIHSNMEWINKYRSTVVGWLNMKKH</sequence>
<organism evidence="3 4">
    <name type="scientific">Mya arenaria</name>
    <name type="common">Soft-shell clam</name>
    <dbReference type="NCBI Taxonomy" id="6604"/>
    <lineage>
        <taxon>Eukaryota</taxon>
        <taxon>Metazoa</taxon>
        <taxon>Spiralia</taxon>
        <taxon>Lophotrochozoa</taxon>
        <taxon>Mollusca</taxon>
        <taxon>Bivalvia</taxon>
        <taxon>Autobranchia</taxon>
        <taxon>Heteroconchia</taxon>
        <taxon>Euheterodonta</taxon>
        <taxon>Imparidentia</taxon>
        <taxon>Neoheterodontei</taxon>
        <taxon>Myida</taxon>
        <taxon>Myoidea</taxon>
        <taxon>Myidae</taxon>
        <taxon>Mya</taxon>
    </lineage>
</organism>
<dbReference type="Pfam" id="PF11838">
    <property type="entry name" value="ERAP1_C"/>
    <property type="match status" value="1"/>
</dbReference>
<dbReference type="EMBL" id="CP111016">
    <property type="protein sequence ID" value="WAR05279.1"/>
    <property type="molecule type" value="Genomic_DNA"/>
</dbReference>
<reference evidence="3" key="1">
    <citation type="submission" date="2022-11" db="EMBL/GenBank/DDBJ databases">
        <title>Centuries of genome instability and evolution in soft-shell clam transmissible cancer (bioRxiv).</title>
        <authorList>
            <person name="Hart S.F.M."/>
            <person name="Yonemitsu M.A."/>
            <person name="Giersch R.M."/>
            <person name="Beal B.F."/>
            <person name="Arriagada G."/>
            <person name="Davis B.W."/>
            <person name="Ostrander E.A."/>
            <person name="Goff S.P."/>
            <person name="Metzger M.J."/>
        </authorList>
    </citation>
    <scope>NUCLEOTIDE SEQUENCE</scope>
    <source>
        <strain evidence="3">MELC-2E11</strain>
        <tissue evidence="3">Siphon/mantle</tissue>
    </source>
</reference>
<dbReference type="InterPro" id="IPR024571">
    <property type="entry name" value="ERAP1-like_C_dom"/>
</dbReference>
<dbReference type="InterPro" id="IPR050344">
    <property type="entry name" value="Peptidase_M1_aminopeptidases"/>
</dbReference>
<evidence type="ECO:0000256" key="1">
    <source>
        <dbReference type="ARBA" id="ARBA00010136"/>
    </source>
</evidence>
<dbReference type="PANTHER" id="PTHR11533:SF299">
    <property type="entry name" value="AMINOPEPTIDASE"/>
    <property type="match status" value="1"/>
</dbReference>
<keyword evidence="4" id="KW-1185">Reference proteome</keyword>
<comment type="similarity">
    <text evidence="1">Belongs to the peptidase M1 family.</text>
</comment>
<dbReference type="Proteomes" id="UP001164746">
    <property type="component" value="Chromosome 5"/>
</dbReference>
<proteinExistence type="inferred from homology"/>
<evidence type="ECO:0000259" key="2">
    <source>
        <dbReference type="Pfam" id="PF11838"/>
    </source>
</evidence>
<evidence type="ECO:0000313" key="3">
    <source>
        <dbReference type="EMBL" id="WAR05279.1"/>
    </source>
</evidence>
<gene>
    <name evidence="3" type="ORF">MAR_020648</name>
</gene>
<protein>
    <submittedName>
        <fullName evidence="3">AMPN-like protein</fullName>
    </submittedName>
</protein>
<evidence type="ECO:0000313" key="4">
    <source>
        <dbReference type="Proteomes" id="UP001164746"/>
    </source>
</evidence>
<dbReference type="Gene3D" id="1.25.50.20">
    <property type="match status" value="1"/>
</dbReference>